<feature type="transmembrane region" description="Helical" evidence="7">
    <location>
        <begin position="181"/>
        <end position="201"/>
    </location>
</feature>
<feature type="transmembrane region" description="Helical" evidence="7">
    <location>
        <begin position="35"/>
        <end position="56"/>
    </location>
</feature>
<comment type="similarity">
    <text evidence="2">Belongs to the UPF0126 family.</text>
</comment>
<feature type="transmembrane region" description="Helical" evidence="7">
    <location>
        <begin position="68"/>
        <end position="85"/>
    </location>
</feature>
<evidence type="ECO:0000256" key="1">
    <source>
        <dbReference type="ARBA" id="ARBA00004651"/>
    </source>
</evidence>
<feature type="domain" description="Glycine transporter" evidence="8">
    <location>
        <begin position="10"/>
        <end position="85"/>
    </location>
</feature>
<dbReference type="InterPro" id="IPR005115">
    <property type="entry name" value="Gly_transporter"/>
</dbReference>
<feature type="transmembrane region" description="Helical" evidence="7">
    <location>
        <begin position="122"/>
        <end position="142"/>
    </location>
</feature>
<name>A0ABY4MYD5_9MICO</name>
<evidence type="ECO:0000256" key="2">
    <source>
        <dbReference type="ARBA" id="ARBA00008193"/>
    </source>
</evidence>
<keyword evidence="5 7" id="KW-1133">Transmembrane helix</keyword>
<accession>A0ABY4MYD5</accession>
<dbReference type="PANTHER" id="PTHR30506">
    <property type="entry name" value="INNER MEMBRANE PROTEIN"/>
    <property type="match status" value="1"/>
</dbReference>
<dbReference type="EMBL" id="CP097160">
    <property type="protein sequence ID" value="UQN15453.1"/>
    <property type="molecule type" value="Genomic_DNA"/>
</dbReference>
<comment type="subcellular location">
    <subcellularLocation>
        <location evidence="1">Cell membrane</location>
        <topology evidence="1">Multi-pass membrane protein</topology>
    </subcellularLocation>
</comment>
<dbReference type="Pfam" id="PF03458">
    <property type="entry name" value="Gly_transporter"/>
    <property type="match status" value="2"/>
</dbReference>
<evidence type="ECO:0000256" key="4">
    <source>
        <dbReference type="ARBA" id="ARBA00022692"/>
    </source>
</evidence>
<evidence type="ECO:0000256" key="6">
    <source>
        <dbReference type="ARBA" id="ARBA00023136"/>
    </source>
</evidence>
<sequence length="217" mass="22675">MTTAELIVRLFDYLGTFAFALNGAMAATRVVRLDIVGVVTLGIITATGGGVVRDVLLGDTPPAMFGDWIYLAVALVGALIAFFVARPHHILNSTVQVLDAVGLSLFCVVGAQKALAFGVEPIPAVLLGVITAVGGGTIRDMMLGRVPTVLTSELYAIPALVGATLVVVPFAIWHLDGLLGVSTQLVGAIVCFLIRTLAIHFKLSAPIARATPDKHDH</sequence>
<evidence type="ECO:0000256" key="7">
    <source>
        <dbReference type="SAM" id="Phobius"/>
    </source>
</evidence>
<dbReference type="PANTHER" id="PTHR30506:SF3">
    <property type="entry name" value="UPF0126 INNER MEMBRANE PROTEIN YADS-RELATED"/>
    <property type="match status" value="1"/>
</dbReference>
<evidence type="ECO:0000259" key="8">
    <source>
        <dbReference type="Pfam" id="PF03458"/>
    </source>
</evidence>
<proteinExistence type="inferred from homology"/>
<keyword evidence="4 7" id="KW-0812">Transmembrane</keyword>
<evidence type="ECO:0000313" key="9">
    <source>
        <dbReference type="EMBL" id="UQN15453.1"/>
    </source>
</evidence>
<reference evidence="9" key="1">
    <citation type="submission" date="2022-05" db="EMBL/GenBank/DDBJ databases">
        <title>Complete genome sequence of toluene-degrading Gulosibacter sediminis strain ACHW.36C.</title>
        <authorList>
            <person name="Wai A.C."/>
            <person name="Lai G.K."/>
            <person name="Griffin S.D."/>
            <person name="Leung F.C."/>
        </authorList>
    </citation>
    <scope>NUCLEOTIDE SEQUENCE [LARGE SCALE GENOMIC DNA]</scope>
    <source>
        <strain evidence="9">ACHW.36C</strain>
    </source>
</reference>
<evidence type="ECO:0000256" key="3">
    <source>
        <dbReference type="ARBA" id="ARBA00022475"/>
    </source>
</evidence>
<gene>
    <name evidence="9" type="ORF">M3M28_03010</name>
</gene>
<feature type="transmembrane region" description="Helical" evidence="7">
    <location>
        <begin position="154"/>
        <end position="175"/>
    </location>
</feature>
<keyword evidence="3" id="KW-1003">Cell membrane</keyword>
<organism evidence="9">
    <name type="scientific">Gulosibacter sediminis</name>
    <dbReference type="NCBI Taxonomy" id="1729695"/>
    <lineage>
        <taxon>Bacteria</taxon>
        <taxon>Bacillati</taxon>
        <taxon>Actinomycetota</taxon>
        <taxon>Actinomycetes</taxon>
        <taxon>Micrococcales</taxon>
        <taxon>Microbacteriaceae</taxon>
        <taxon>Gulosibacter</taxon>
    </lineage>
</organism>
<keyword evidence="6 7" id="KW-0472">Membrane</keyword>
<evidence type="ECO:0000256" key="5">
    <source>
        <dbReference type="ARBA" id="ARBA00022989"/>
    </source>
</evidence>
<feature type="transmembrane region" description="Helical" evidence="7">
    <location>
        <begin position="97"/>
        <end position="116"/>
    </location>
</feature>
<feature type="domain" description="Glycine transporter" evidence="8">
    <location>
        <begin position="97"/>
        <end position="168"/>
    </location>
</feature>
<protein>
    <submittedName>
        <fullName evidence="9">Trimeric intracellular cation channel family protein</fullName>
    </submittedName>
</protein>